<keyword evidence="2" id="KW-0732">Signal</keyword>
<dbReference type="GO" id="GO:0016810">
    <property type="term" value="F:hydrolase activity, acting on carbon-nitrogen (but not peptide) bonds"/>
    <property type="evidence" value="ECO:0007669"/>
    <property type="project" value="InterPro"/>
</dbReference>
<dbReference type="PANTHER" id="PTHR34216:SF3">
    <property type="entry name" value="POLY-BETA-1,6-N-ACETYL-D-GLUCOSAMINE N-DEACETYLASE"/>
    <property type="match status" value="1"/>
</dbReference>
<evidence type="ECO:0000313" key="4">
    <source>
        <dbReference type="EMBL" id="GCE12656.1"/>
    </source>
</evidence>
<dbReference type="GO" id="GO:0005975">
    <property type="term" value="P:carbohydrate metabolic process"/>
    <property type="evidence" value="ECO:0007669"/>
    <property type="project" value="InterPro"/>
</dbReference>
<accession>A0A402A0S3</accession>
<dbReference type="InterPro" id="IPR002509">
    <property type="entry name" value="NODB_dom"/>
</dbReference>
<evidence type="ECO:0000256" key="2">
    <source>
        <dbReference type="ARBA" id="ARBA00022729"/>
    </source>
</evidence>
<evidence type="ECO:0000313" key="5">
    <source>
        <dbReference type="Proteomes" id="UP000287352"/>
    </source>
</evidence>
<dbReference type="GO" id="GO:0005576">
    <property type="term" value="C:extracellular region"/>
    <property type="evidence" value="ECO:0007669"/>
    <property type="project" value="UniProtKB-SubCell"/>
</dbReference>
<proteinExistence type="predicted"/>
<comment type="caution">
    <text evidence="4">The sequence shown here is derived from an EMBL/GenBank/DDBJ whole genome shotgun (WGS) entry which is preliminary data.</text>
</comment>
<dbReference type="InterPro" id="IPR011330">
    <property type="entry name" value="Glyco_hydro/deAcase_b/a-brl"/>
</dbReference>
<dbReference type="Pfam" id="PF01522">
    <property type="entry name" value="Polysacc_deac_1"/>
    <property type="match status" value="1"/>
</dbReference>
<dbReference type="SUPFAM" id="SSF88713">
    <property type="entry name" value="Glycoside hydrolase/deacetylase"/>
    <property type="match status" value="1"/>
</dbReference>
<dbReference type="RefSeq" id="WP_161975461.1">
    <property type="nucleotide sequence ID" value="NZ_BIFR01000001.1"/>
</dbReference>
<comment type="subcellular location">
    <subcellularLocation>
        <location evidence="1">Secreted</location>
    </subcellularLocation>
</comment>
<sequence>MISSKKIPILMYHSISEHASKKFQSFAVAPALFTEQLEYLKQQNYTPMTVTQMIQARAQGGSMLPAKPVVLTFDDGFADFYTHAFPILQKYAFVATLYVTTAYVNGTSRWLRSEGEANRLMVTWDQLIEMSAWGIECGAHTHTHPQLDVISPARAREEIVQSKQILEQQLRKEVVSFAYPFGYQTAETRQIVQEAGYTSACAVKHKMSTLESDLFALERFKVDSQSHSDVFAALLVDRNLSAAMAMQKLYLRTRTPLWQCARRSTVSLAHMFFHGGRP</sequence>
<name>A0A402A0S3_9CHLR</name>
<dbReference type="AlphaFoldDB" id="A0A402A0S3"/>
<dbReference type="Gene3D" id="3.20.20.370">
    <property type="entry name" value="Glycoside hydrolase/deacetylase"/>
    <property type="match status" value="1"/>
</dbReference>
<dbReference type="EMBL" id="BIFR01000001">
    <property type="protein sequence ID" value="GCE12656.1"/>
    <property type="molecule type" value="Genomic_DNA"/>
</dbReference>
<evidence type="ECO:0000259" key="3">
    <source>
        <dbReference type="PROSITE" id="PS51677"/>
    </source>
</evidence>
<organism evidence="4 5">
    <name type="scientific">Tengunoibacter tsumagoiensis</name>
    <dbReference type="NCBI Taxonomy" id="2014871"/>
    <lineage>
        <taxon>Bacteria</taxon>
        <taxon>Bacillati</taxon>
        <taxon>Chloroflexota</taxon>
        <taxon>Ktedonobacteria</taxon>
        <taxon>Ktedonobacterales</taxon>
        <taxon>Dictyobacteraceae</taxon>
        <taxon>Tengunoibacter</taxon>
    </lineage>
</organism>
<dbReference type="CDD" id="cd10918">
    <property type="entry name" value="CE4_NodB_like_5s_6s"/>
    <property type="match status" value="1"/>
</dbReference>
<protein>
    <recommendedName>
        <fullName evidence="3">NodB homology domain-containing protein</fullName>
    </recommendedName>
</protein>
<keyword evidence="5" id="KW-1185">Reference proteome</keyword>
<gene>
    <name evidence="4" type="ORF">KTT_25150</name>
</gene>
<dbReference type="InterPro" id="IPR051398">
    <property type="entry name" value="Polysacch_Deacetylase"/>
</dbReference>
<reference evidence="5" key="1">
    <citation type="submission" date="2018-12" db="EMBL/GenBank/DDBJ databases">
        <title>Tengunoibacter tsumagoiensis gen. nov., sp. nov., Dictyobacter kobayashii sp. nov., D. alpinus sp. nov., and D. joshuensis sp. nov. and description of Dictyobacteraceae fam. nov. within the order Ktedonobacterales isolated from Tengu-no-mugimeshi.</title>
        <authorList>
            <person name="Wang C.M."/>
            <person name="Zheng Y."/>
            <person name="Sakai Y."/>
            <person name="Toyoda A."/>
            <person name="Minakuchi Y."/>
            <person name="Abe K."/>
            <person name="Yokota A."/>
            <person name="Yabe S."/>
        </authorList>
    </citation>
    <scope>NUCLEOTIDE SEQUENCE [LARGE SCALE GENOMIC DNA]</scope>
    <source>
        <strain evidence="5">Uno3</strain>
    </source>
</reference>
<dbReference type="Proteomes" id="UP000287352">
    <property type="component" value="Unassembled WGS sequence"/>
</dbReference>
<dbReference type="PROSITE" id="PS51677">
    <property type="entry name" value="NODB"/>
    <property type="match status" value="1"/>
</dbReference>
<evidence type="ECO:0000256" key="1">
    <source>
        <dbReference type="ARBA" id="ARBA00004613"/>
    </source>
</evidence>
<feature type="domain" description="NodB homology" evidence="3">
    <location>
        <begin position="67"/>
        <end position="278"/>
    </location>
</feature>
<dbReference type="PANTHER" id="PTHR34216">
    <property type="match status" value="1"/>
</dbReference>